<feature type="compositionally biased region" description="Polar residues" evidence="1">
    <location>
        <begin position="41"/>
        <end position="58"/>
    </location>
</feature>
<sequence>MPSSKKPSSTATTSGPASAAGFFQRGRKPTTAHRAIAVKTVVQTSHSQDGLQDNTTQDEFPRVSTSDKDVSLPIPSKGSFECHPTSLPGKNTSKDNRDFLENNHEREEDSWGEIDRALLESIFANDNDVTDTTAAIKKKHPSPSVNPTDPAEIEKLLRQFDLLARYGPCLNMTRLERWERASKLGLDPPFGVKEMLLANQALNHSLFTGLSL</sequence>
<keyword evidence="3" id="KW-1185">Reference proteome</keyword>
<protein>
    <recommendedName>
        <fullName evidence="4">DNA polymerase delta subunit 4</fullName>
    </recommendedName>
</protein>
<evidence type="ECO:0000313" key="2">
    <source>
        <dbReference type="EMBL" id="KAG0261356.1"/>
    </source>
</evidence>
<feature type="compositionally biased region" description="Low complexity" evidence="1">
    <location>
        <begin position="1"/>
        <end position="21"/>
    </location>
</feature>
<dbReference type="InterPro" id="IPR007218">
    <property type="entry name" value="DNA_pol_delta_4"/>
</dbReference>
<comment type="caution">
    <text evidence="2">The sequence shown here is derived from an EMBL/GenBank/DDBJ whole genome shotgun (WGS) entry which is preliminary data.</text>
</comment>
<dbReference type="EMBL" id="JAAAJA010000126">
    <property type="protein sequence ID" value="KAG0261356.1"/>
    <property type="molecule type" value="Genomic_DNA"/>
</dbReference>
<accession>A0A9P6Q9C2</accession>
<dbReference type="GO" id="GO:0006261">
    <property type="term" value="P:DNA-templated DNA replication"/>
    <property type="evidence" value="ECO:0007669"/>
    <property type="project" value="TreeGrafter"/>
</dbReference>
<dbReference type="OrthoDB" id="337486at2759"/>
<gene>
    <name evidence="2" type="ORF">BG011_001069</name>
</gene>
<dbReference type="GO" id="GO:0043625">
    <property type="term" value="C:delta DNA polymerase complex"/>
    <property type="evidence" value="ECO:0007669"/>
    <property type="project" value="TreeGrafter"/>
</dbReference>
<dbReference type="AlphaFoldDB" id="A0A9P6Q9C2"/>
<evidence type="ECO:0008006" key="4">
    <source>
        <dbReference type="Google" id="ProtNLM"/>
    </source>
</evidence>
<evidence type="ECO:0000256" key="1">
    <source>
        <dbReference type="SAM" id="MobiDB-lite"/>
    </source>
</evidence>
<dbReference type="Pfam" id="PF04081">
    <property type="entry name" value="DNA_pol_delta_4"/>
    <property type="match status" value="1"/>
</dbReference>
<dbReference type="Proteomes" id="UP000726737">
    <property type="component" value="Unassembled WGS sequence"/>
</dbReference>
<name>A0A9P6Q9C2_9FUNG</name>
<dbReference type="GO" id="GO:0000731">
    <property type="term" value="P:DNA synthesis involved in DNA repair"/>
    <property type="evidence" value="ECO:0007669"/>
    <property type="project" value="InterPro"/>
</dbReference>
<feature type="compositionally biased region" description="Basic and acidic residues" evidence="1">
    <location>
        <begin position="59"/>
        <end position="70"/>
    </location>
</feature>
<dbReference type="PANTHER" id="PTHR14303">
    <property type="entry name" value="DNA POLYMERASE DELTA SUBUNIT 4"/>
    <property type="match status" value="1"/>
</dbReference>
<reference evidence="2" key="1">
    <citation type="journal article" date="2020" name="Fungal Divers.">
        <title>Resolving the Mortierellaceae phylogeny through synthesis of multi-gene phylogenetics and phylogenomics.</title>
        <authorList>
            <person name="Vandepol N."/>
            <person name="Liber J."/>
            <person name="Desiro A."/>
            <person name="Na H."/>
            <person name="Kennedy M."/>
            <person name="Barry K."/>
            <person name="Grigoriev I.V."/>
            <person name="Miller A.N."/>
            <person name="O'Donnell K."/>
            <person name="Stajich J.E."/>
            <person name="Bonito G."/>
        </authorList>
    </citation>
    <scope>NUCLEOTIDE SEQUENCE</scope>
    <source>
        <strain evidence="2">KOD948</strain>
    </source>
</reference>
<evidence type="ECO:0000313" key="3">
    <source>
        <dbReference type="Proteomes" id="UP000726737"/>
    </source>
</evidence>
<feature type="region of interest" description="Disordered" evidence="1">
    <location>
        <begin position="1"/>
        <end position="97"/>
    </location>
</feature>
<organism evidence="2 3">
    <name type="scientific">Mortierella polycephala</name>
    <dbReference type="NCBI Taxonomy" id="41804"/>
    <lineage>
        <taxon>Eukaryota</taxon>
        <taxon>Fungi</taxon>
        <taxon>Fungi incertae sedis</taxon>
        <taxon>Mucoromycota</taxon>
        <taxon>Mortierellomycotina</taxon>
        <taxon>Mortierellomycetes</taxon>
        <taxon>Mortierellales</taxon>
        <taxon>Mortierellaceae</taxon>
        <taxon>Mortierella</taxon>
    </lineage>
</organism>
<dbReference type="GO" id="GO:0003887">
    <property type="term" value="F:DNA-directed DNA polymerase activity"/>
    <property type="evidence" value="ECO:0007669"/>
    <property type="project" value="TreeGrafter"/>
</dbReference>
<proteinExistence type="predicted"/>
<dbReference type="PANTHER" id="PTHR14303:SF0">
    <property type="entry name" value="DNA POLYMERASE DELTA SUBUNIT 4"/>
    <property type="match status" value="1"/>
</dbReference>